<keyword evidence="1" id="KW-0732">Signal</keyword>
<feature type="domain" description="DUF2147" evidence="2">
    <location>
        <begin position="28"/>
        <end position="144"/>
    </location>
</feature>
<dbReference type="RefSeq" id="WP_205721364.1">
    <property type="nucleotide sequence ID" value="NZ_CP070608.1"/>
</dbReference>
<dbReference type="Gene3D" id="2.40.128.520">
    <property type="match status" value="1"/>
</dbReference>
<evidence type="ECO:0000313" key="4">
    <source>
        <dbReference type="Proteomes" id="UP000662783"/>
    </source>
</evidence>
<reference evidence="3" key="1">
    <citation type="submission" date="2021-02" db="EMBL/GenBank/DDBJ databases">
        <title>Fulvivirga sp. S481 isolated from sea water.</title>
        <authorList>
            <person name="Bae S.S."/>
            <person name="Baek K."/>
        </authorList>
    </citation>
    <scope>NUCLEOTIDE SEQUENCE</scope>
    <source>
        <strain evidence="3">S481</strain>
    </source>
</reference>
<sequence length="146" mass="16858">MKIINTLTLTLIVLFCYSAASAQTEVTGKWKTIDDETGEAKSVVEIYEKDGAIYGKIVKLFDREGLDPDPVCDKCPTDDPRYNKKVIGMEIMKNLKKDGNEYAGGTVLKPDEGKIYKCKIWLENDKLYVRGYWGFFYRTQTWERYN</sequence>
<name>A0A975A056_9BACT</name>
<dbReference type="InterPro" id="IPR019223">
    <property type="entry name" value="DUF2147"/>
</dbReference>
<dbReference type="Proteomes" id="UP000662783">
    <property type="component" value="Chromosome"/>
</dbReference>
<evidence type="ECO:0000313" key="3">
    <source>
        <dbReference type="EMBL" id="QSE96850.1"/>
    </source>
</evidence>
<dbReference type="EMBL" id="CP070608">
    <property type="protein sequence ID" value="QSE96850.1"/>
    <property type="molecule type" value="Genomic_DNA"/>
</dbReference>
<dbReference type="Pfam" id="PF09917">
    <property type="entry name" value="DUF2147"/>
    <property type="match status" value="1"/>
</dbReference>
<evidence type="ECO:0000256" key="1">
    <source>
        <dbReference type="SAM" id="SignalP"/>
    </source>
</evidence>
<gene>
    <name evidence="3" type="ORF">JR347_14790</name>
</gene>
<evidence type="ECO:0000259" key="2">
    <source>
        <dbReference type="Pfam" id="PF09917"/>
    </source>
</evidence>
<protein>
    <submittedName>
        <fullName evidence="3">DUF2147 domain-containing protein</fullName>
    </submittedName>
</protein>
<organism evidence="3 4">
    <name type="scientific">Fulvivirga lutea</name>
    <dbReference type="NCBI Taxonomy" id="2810512"/>
    <lineage>
        <taxon>Bacteria</taxon>
        <taxon>Pseudomonadati</taxon>
        <taxon>Bacteroidota</taxon>
        <taxon>Cytophagia</taxon>
        <taxon>Cytophagales</taxon>
        <taxon>Fulvivirgaceae</taxon>
        <taxon>Fulvivirga</taxon>
    </lineage>
</organism>
<keyword evidence="4" id="KW-1185">Reference proteome</keyword>
<dbReference type="PANTHER" id="PTHR36919:SF3">
    <property type="entry name" value="BLL5882 PROTEIN"/>
    <property type="match status" value="1"/>
</dbReference>
<proteinExistence type="predicted"/>
<dbReference type="KEGG" id="fuv:JR347_14790"/>
<feature type="signal peptide" evidence="1">
    <location>
        <begin position="1"/>
        <end position="22"/>
    </location>
</feature>
<accession>A0A975A056</accession>
<dbReference type="AlphaFoldDB" id="A0A975A056"/>
<feature type="chain" id="PRO_5038007389" evidence="1">
    <location>
        <begin position="23"/>
        <end position="146"/>
    </location>
</feature>
<dbReference type="PANTHER" id="PTHR36919">
    <property type="entry name" value="BLR1215 PROTEIN"/>
    <property type="match status" value="1"/>
</dbReference>